<proteinExistence type="predicted"/>
<comment type="caution">
    <text evidence="2">The sequence shown here is derived from an EMBL/GenBank/DDBJ whole genome shotgun (WGS) entry which is preliminary data.</text>
</comment>
<evidence type="ECO:0000259" key="1">
    <source>
        <dbReference type="SMART" id="SM00914"/>
    </source>
</evidence>
<evidence type="ECO:0000313" key="3">
    <source>
        <dbReference type="Proteomes" id="UP000678228"/>
    </source>
</evidence>
<name>A0A940WPT1_9BACI</name>
<gene>
    <name evidence="2" type="ORF">J7W16_00535</name>
</gene>
<keyword evidence="3" id="KW-1185">Reference proteome</keyword>
<dbReference type="EMBL" id="JAGKSQ010000001">
    <property type="protein sequence ID" value="MBP3949598.1"/>
    <property type="molecule type" value="Genomic_DNA"/>
</dbReference>
<sequence length="98" mass="11667">MENQFALDKKVMKQLQLIGTLQRRSKKTVHSLYAQAILEYSLYHYNKNQLEGLIDQALEKRDKEAFLTHSTKYNELLYAHREGKTIREDGFEVYLPFE</sequence>
<dbReference type="SMART" id="SM00914">
    <property type="entry name" value="IDEAL"/>
    <property type="match status" value="1"/>
</dbReference>
<dbReference type="Gene3D" id="4.10.810.10">
    <property type="entry name" value="Virus Scaffolding Protein, Chain A"/>
    <property type="match status" value="1"/>
</dbReference>
<dbReference type="InterPro" id="IPR027393">
    <property type="entry name" value="Virus_scaffolding_prot_C"/>
</dbReference>
<reference evidence="2" key="1">
    <citation type="submission" date="2021-03" db="EMBL/GenBank/DDBJ databases">
        <title>Bacillus suaedae sp. nov., isolated from Suaeda aralocaspica.</title>
        <authorList>
            <person name="Lei R.F.R."/>
        </authorList>
    </citation>
    <scope>NUCLEOTIDE SEQUENCE</scope>
    <source>
        <strain evidence="2">YZJH907-2</strain>
    </source>
</reference>
<accession>A0A940WPT1</accession>
<dbReference type="InterPro" id="IPR014957">
    <property type="entry name" value="IDEAL_dom"/>
</dbReference>
<protein>
    <submittedName>
        <fullName evidence="2">IDEAL domain-containing protein</fullName>
    </submittedName>
</protein>
<organism evidence="2 3">
    <name type="scientific">Halalkalibacter suaedae</name>
    <dbReference type="NCBI Taxonomy" id="2822140"/>
    <lineage>
        <taxon>Bacteria</taxon>
        <taxon>Bacillati</taxon>
        <taxon>Bacillota</taxon>
        <taxon>Bacilli</taxon>
        <taxon>Bacillales</taxon>
        <taxon>Bacillaceae</taxon>
        <taxon>Halalkalibacter</taxon>
    </lineage>
</organism>
<feature type="domain" description="IDEAL" evidence="1">
    <location>
        <begin position="37"/>
        <end position="73"/>
    </location>
</feature>
<dbReference type="AlphaFoldDB" id="A0A940WPT1"/>
<dbReference type="RefSeq" id="WP_210594981.1">
    <property type="nucleotide sequence ID" value="NZ_JAGKSQ010000001.1"/>
</dbReference>
<dbReference type="Proteomes" id="UP000678228">
    <property type="component" value="Unassembled WGS sequence"/>
</dbReference>
<evidence type="ECO:0000313" key="2">
    <source>
        <dbReference type="EMBL" id="MBP3949598.1"/>
    </source>
</evidence>
<dbReference type="Pfam" id="PF08858">
    <property type="entry name" value="IDEAL"/>
    <property type="match status" value="1"/>
</dbReference>